<proteinExistence type="predicted"/>
<comment type="caution">
    <text evidence="1">The sequence shown here is derived from an EMBL/GenBank/DDBJ whole genome shotgun (WGS) entry which is preliminary data.</text>
</comment>
<protein>
    <recommendedName>
        <fullName evidence="2">Nicotinate-nucleotide adenylyltransferase</fullName>
    </recommendedName>
</protein>
<dbReference type="AlphaFoldDB" id="A0A645F658"/>
<accession>A0A645F658</accession>
<dbReference type="EMBL" id="VSSQ01055811">
    <property type="protein sequence ID" value="MPN09677.1"/>
    <property type="molecule type" value="Genomic_DNA"/>
</dbReference>
<organism evidence="1">
    <name type="scientific">bioreactor metagenome</name>
    <dbReference type="NCBI Taxonomy" id="1076179"/>
    <lineage>
        <taxon>unclassified sequences</taxon>
        <taxon>metagenomes</taxon>
        <taxon>ecological metagenomes</taxon>
    </lineage>
</organism>
<reference evidence="1" key="1">
    <citation type="submission" date="2019-08" db="EMBL/GenBank/DDBJ databases">
        <authorList>
            <person name="Kucharzyk K."/>
            <person name="Murdoch R.W."/>
            <person name="Higgins S."/>
            <person name="Loffler F."/>
        </authorList>
    </citation>
    <scope>NUCLEOTIDE SEQUENCE</scope>
</reference>
<evidence type="ECO:0000313" key="1">
    <source>
        <dbReference type="EMBL" id="MPN09677.1"/>
    </source>
</evidence>
<sequence>MHDEQLDEQDFLHRVDLLNLMGQNVMISRFRRFFELVNYFGQFKLIKLRIVVGLPTFIKILDPSNYTDLRGGLLEAVGALFQNNVKVYLYPAINSESGEIVYPDDHLFSPETRLLWKYLNSTGSILIIKSLSTNETGITSEFISRLIASGDERLSQYLPEPVYRHIRENGLFGFKKNK</sequence>
<name>A0A645F658_9ZZZZ</name>
<gene>
    <name evidence="1" type="ORF">SDC9_156968</name>
</gene>
<evidence type="ECO:0008006" key="2">
    <source>
        <dbReference type="Google" id="ProtNLM"/>
    </source>
</evidence>